<comment type="caution">
    <text evidence="4">The sequence shown here is derived from an EMBL/GenBank/DDBJ whole genome shotgun (WGS) entry which is preliminary data.</text>
</comment>
<dbReference type="CDD" id="cd00093">
    <property type="entry name" value="HTH_XRE"/>
    <property type="match status" value="1"/>
</dbReference>
<dbReference type="Proteomes" id="UP000675940">
    <property type="component" value="Unassembled WGS sequence"/>
</dbReference>
<dbReference type="AlphaFoldDB" id="A0A940S0Y9"/>
<dbReference type="PROSITE" id="PS50943">
    <property type="entry name" value="HTH_CROC1"/>
    <property type="match status" value="1"/>
</dbReference>
<feature type="coiled-coil region" evidence="2">
    <location>
        <begin position="99"/>
        <end position="127"/>
    </location>
</feature>
<gene>
    <name evidence="4" type="ORF">J5474_13955</name>
</gene>
<dbReference type="SMART" id="SM00530">
    <property type="entry name" value="HTH_XRE"/>
    <property type="match status" value="1"/>
</dbReference>
<dbReference type="PANTHER" id="PTHR46558">
    <property type="entry name" value="TRACRIPTIONAL REGULATORY PROTEIN-RELATED-RELATED"/>
    <property type="match status" value="1"/>
</dbReference>
<dbReference type="SUPFAM" id="SSF47413">
    <property type="entry name" value="lambda repressor-like DNA-binding domains"/>
    <property type="match status" value="1"/>
</dbReference>
<dbReference type="EMBL" id="JAGISH010000007">
    <property type="protein sequence ID" value="MBP0483588.1"/>
    <property type="molecule type" value="Genomic_DNA"/>
</dbReference>
<dbReference type="Pfam" id="PF01381">
    <property type="entry name" value="HTH_3"/>
    <property type="match status" value="1"/>
</dbReference>
<evidence type="ECO:0000313" key="5">
    <source>
        <dbReference type="Proteomes" id="UP000675940"/>
    </source>
</evidence>
<dbReference type="RefSeq" id="WP_209361518.1">
    <property type="nucleotide sequence ID" value="NZ_JAGISH010000007.1"/>
</dbReference>
<dbReference type="PANTHER" id="PTHR46558:SF13">
    <property type="entry name" value="HTH-TYPE TRANSCRIPTIONAL REGULATOR IMMR"/>
    <property type="match status" value="1"/>
</dbReference>
<sequence length="130" mass="14540">MQDDNWYGPDVATLGDRLAAAREAQGLSQEDLAKKLGLKPKSVQHWEEDHSEPRANRLQMLAGVLNVSMMWLITGEGEGVNSPDEQAISPDVNALLLELRALRAQIVRRAEKMAQVEKRLRAKLQEEGQL</sequence>
<name>A0A940S0Y9_9RHOB</name>
<keyword evidence="1" id="KW-0238">DNA-binding</keyword>
<evidence type="ECO:0000313" key="4">
    <source>
        <dbReference type="EMBL" id="MBP0483588.1"/>
    </source>
</evidence>
<accession>A0A940S0Y9</accession>
<dbReference type="InterPro" id="IPR001387">
    <property type="entry name" value="Cro/C1-type_HTH"/>
</dbReference>
<dbReference type="GO" id="GO:0003677">
    <property type="term" value="F:DNA binding"/>
    <property type="evidence" value="ECO:0007669"/>
    <property type="project" value="UniProtKB-KW"/>
</dbReference>
<dbReference type="Gene3D" id="1.10.260.40">
    <property type="entry name" value="lambda repressor-like DNA-binding domains"/>
    <property type="match status" value="1"/>
</dbReference>
<proteinExistence type="predicted"/>
<organism evidence="4 5">
    <name type="scientific">Sagittula salina</name>
    <dbReference type="NCBI Taxonomy" id="2820268"/>
    <lineage>
        <taxon>Bacteria</taxon>
        <taxon>Pseudomonadati</taxon>
        <taxon>Pseudomonadota</taxon>
        <taxon>Alphaproteobacteria</taxon>
        <taxon>Rhodobacterales</taxon>
        <taxon>Roseobacteraceae</taxon>
        <taxon>Sagittula</taxon>
    </lineage>
</organism>
<dbReference type="InterPro" id="IPR010982">
    <property type="entry name" value="Lambda_DNA-bd_dom_sf"/>
</dbReference>
<evidence type="ECO:0000256" key="1">
    <source>
        <dbReference type="ARBA" id="ARBA00023125"/>
    </source>
</evidence>
<evidence type="ECO:0000256" key="2">
    <source>
        <dbReference type="SAM" id="Coils"/>
    </source>
</evidence>
<feature type="domain" description="HTH cro/C1-type" evidence="3">
    <location>
        <begin position="18"/>
        <end position="72"/>
    </location>
</feature>
<evidence type="ECO:0000259" key="3">
    <source>
        <dbReference type="PROSITE" id="PS50943"/>
    </source>
</evidence>
<keyword evidence="2" id="KW-0175">Coiled coil</keyword>
<protein>
    <submittedName>
        <fullName evidence="4">Helix-turn-helix transcriptional regulator</fullName>
    </submittedName>
</protein>
<reference evidence="4" key="1">
    <citation type="submission" date="2021-03" db="EMBL/GenBank/DDBJ databases">
        <title>Sagittula salina sp. nov. strain M10.9X isolated from the marine waste.</title>
        <authorList>
            <person name="Satari L."/>
            <person name="Molina-Menor E."/>
            <person name="Vidal-Verdu A."/>
            <person name="Pascual J."/>
            <person name="Pereto J."/>
            <person name="Porcar M."/>
        </authorList>
    </citation>
    <scope>NUCLEOTIDE SEQUENCE</scope>
    <source>
        <strain evidence="4">M10.9X</strain>
    </source>
</reference>
<keyword evidence="5" id="KW-1185">Reference proteome</keyword>